<evidence type="ECO:0000313" key="3">
    <source>
        <dbReference type="Proteomes" id="UP001150238"/>
    </source>
</evidence>
<evidence type="ECO:0000256" key="1">
    <source>
        <dbReference type="SAM" id="MobiDB-lite"/>
    </source>
</evidence>
<comment type="caution">
    <text evidence="2">The sequence shown here is derived from an EMBL/GenBank/DDBJ whole genome shotgun (WGS) entry which is preliminary data.</text>
</comment>
<sequence length="144" mass="15405">MVPSYHPQDIEAGAQLTPHANTPIADVPVSPHGSVSNPSRMENLAHSGSRVPSSASTTMPGPDVPASPPRSVPNPNRMEHLASQSGYMWTLYNRGPAAKRVKGEDGYARSQSLNYIDDGDEFEKPAGSSNNKRKAAQKVDPSRS</sequence>
<accession>A0A9W8ZZI8</accession>
<organism evidence="2 3">
    <name type="scientific">Lentinula lateritia</name>
    <dbReference type="NCBI Taxonomy" id="40482"/>
    <lineage>
        <taxon>Eukaryota</taxon>
        <taxon>Fungi</taxon>
        <taxon>Dikarya</taxon>
        <taxon>Basidiomycota</taxon>
        <taxon>Agaricomycotina</taxon>
        <taxon>Agaricomycetes</taxon>
        <taxon>Agaricomycetidae</taxon>
        <taxon>Agaricales</taxon>
        <taxon>Marasmiineae</taxon>
        <taxon>Omphalotaceae</taxon>
        <taxon>Lentinula</taxon>
    </lineage>
</organism>
<feature type="compositionally biased region" description="Polar residues" evidence="1">
    <location>
        <begin position="50"/>
        <end position="59"/>
    </location>
</feature>
<dbReference type="EMBL" id="JANVFS010000030">
    <property type="protein sequence ID" value="KAJ4471053.1"/>
    <property type="molecule type" value="Genomic_DNA"/>
</dbReference>
<protein>
    <submittedName>
        <fullName evidence="2">Uncharacterized protein</fullName>
    </submittedName>
</protein>
<dbReference type="Proteomes" id="UP001150238">
    <property type="component" value="Unassembled WGS sequence"/>
</dbReference>
<proteinExistence type="predicted"/>
<feature type="region of interest" description="Disordered" evidence="1">
    <location>
        <begin position="1"/>
        <end position="78"/>
    </location>
</feature>
<reference evidence="2" key="1">
    <citation type="submission" date="2022-08" db="EMBL/GenBank/DDBJ databases">
        <authorList>
            <consortium name="DOE Joint Genome Institute"/>
            <person name="Min B."/>
            <person name="Riley R."/>
            <person name="Sierra-Patev S."/>
            <person name="Naranjo-Ortiz M."/>
            <person name="Looney B."/>
            <person name="Konkel Z."/>
            <person name="Slot J.C."/>
            <person name="Sakamoto Y."/>
            <person name="Steenwyk J.L."/>
            <person name="Rokas A."/>
            <person name="Carro J."/>
            <person name="Camarero S."/>
            <person name="Ferreira P."/>
            <person name="Molpeceres G."/>
            <person name="Ruiz-Duenas F.J."/>
            <person name="Serrano A."/>
            <person name="Henrissat B."/>
            <person name="Drula E."/>
            <person name="Hughes K.W."/>
            <person name="Mata J.L."/>
            <person name="Ishikawa N.K."/>
            <person name="Vargas-Isla R."/>
            <person name="Ushijima S."/>
            <person name="Smith C.A."/>
            <person name="Ahrendt S."/>
            <person name="Andreopoulos W."/>
            <person name="He G."/>
            <person name="Labutti K."/>
            <person name="Lipzen A."/>
            <person name="Ng V."/>
            <person name="Sandor L."/>
            <person name="Barry K."/>
            <person name="Martinez A.T."/>
            <person name="Xiao Y."/>
            <person name="Gibbons J.G."/>
            <person name="Terashima K."/>
            <person name="Hibbett D.S."/>
            <person name="Grigoriev I.V."/>
        </authorList>
    </citation>
    <scope>NUCLEOTIDE SEQUENCE</scope>
    <source>
        <strain evidence="2">Sp2 HRB7682 ss15</strain>
    </source>
</reference>
<evidence type="ECO:0000313" key="2">
    <source>
        <dbReference type="EMBL" id="KAJ4471053.1"/>
    </source>
</evidence>
<feature type="compositionally biased region" description="Pro residues" evidence="1">
    <location>
        <begin position="62"/>
        <end position="72"/>
    </location>
</feature>
<gene>
    <name evidence="2" type="ORF">C8J55DRAFT_491561</name>
</gene>
<feature type="region of interest" description="Disordered" evidence="1">
    <location>
        <begin position="112"/>
        <end position="144"/>
    </location>
</feature>
<name>A0A9W8ZZI8_9AGAR</name>
<reference evidence="2" key="2">
    <citation type="journal article" date="2023" name="Proc. Natl. Acad. Sci. U.S.A.">
        <title>A global phylogenomic analysis of the shiitake genus Lentinula.</title>
        <authorList>
            <person name="Sierra-Patev S."/>
            <person name="Min B."/>
            <person name="Naranjo-Ortiz M."/>
            <person name="Looney B."/>
            <person name="Konkel Z."/>
            <person name="Slot J.C."/>
            <person name="Sakamoto Y."/>
            <person name="Steenwyk J.L."/>
            <person name="Rokas A."/>
            <person name="Carro J."/>
            <person name="Camarero S."/>
            <person name="Ferreira P."/>
            <person name="Molpeceres G."/>
            <person name="Ruiz-Duenas F.J."/>
            <person name="Serrano A."/>
            <person name="Henrissat B."/>
            <person name="Drula E."/>
            <person name="Hughes K.W."/>
            <person name="Mata J.L."/>
            <person name="Ishikawa N.K."/>
            <person name="Vargas-Isla R."/>
            <person name="Ushijima S."/>
            <person name="Smith C.A."/>
            <person name="Donoghue J."/>
            <person name="Ahrendt S."/>
            <person name="Andreopoulos W."/>
            <person name="He G."/>
            <person name="LaButti K."/>
            <person name="Lipzen A."/>
            <person name="Ng V."/>
            <person name="Riley R."/>
            <person name="Sandor L."/>
            <person name="Barry K."/>
            <person name="Martinez A.T."/>
            <person name="Xiao Y."/>
            <person name="Gibbons J.G."/>
            <person name="Terashima K."/>
            <person name="Grigoriev I.V."/>
            <person name="Hibbett D."/>
        </authorList>
    </citation>
    <scope>NUCLEOTIDE SEQUENCE</scope>
    <source>
        <strain evidence="2">Sp2 HRB7682 ss15</strain>
    </source>
</reference>
<dbReference type="AlphaFoldDB" id="A0A9W8ZZI8"/>